<evidence type="ECO:0000256" key="3">
    <source>
        <dbReference type="ARBA" id="ARBA00022741"/>
    </source>
</evidence>
<feature type="domain" description="ABC transporter" evidence="5">
    <location>
        <begin position="5"/>
        <end position="236"/>
    </location>
</feature>
<dbReference type="InterPro" id="IPR003439">
    <property type="entry name" value="ABC_transporter-like_ATP-bd"/>
</dbReference>
<protein>
    <submittedName>
        <fullName evidence="6">ABC transporter ATP-binding protein</fullName>
    </submittedName>
</protein>
<sequence length="285" mass="30907">MNANVEVRELCKRYGSKKVFEGLDLELGEGVIGLLGPNGAGKTTLLRCLATALTPDSGRTEILGLDPTHWSQRTELRKLIGYLPQNPGLYPHFTAAAMVDYIARLKEVTDRRIRKGEVQRVLAEVDLAEAAGTRVRKLSGGMRQRLGIAQTLIGDPKFLILDEPTVGLDPEQRMRFRTLTSRLGQGRTVLLSTHQTEDIAALCDRVIVFSEGKVVFDGTAPELADAASGRVWASGTQPAAAQVFWRTADGRYRVVGERPPDGTPVAPTVEDGYLQFLGAGARAGA</sequence>
<dbReference type="Proteomes" id="UP001610990">
    <property type="component" value="Unassembled WGS sequence"/>
</dbReference>
<evidence type="ECO:0000256" key="4">
    <source>
        <dbReference type="ARBA" id="ARBA00022840"/>
    </source>
</evidence>
<evidence type="ECO:0000259" key="5">
    <source>
        <dbReference type="PROSITE" id="PS50893"/>
    </source>
</evidence>
<dbReference type="InterPro" id="IPR017871">
    <property type="entry name" value="ABC_transporter-like_CS"/>
</dbReference>
<dbReference type="GO" id="GO:0005524">
    <property type="term" value="F:ATP binding"/>
    <property type="evidence" value="ECO:0007669"/>
    <property type="project" value="UniProtKB-KW"/>
</dbReference>
<comment type="similarity">
    <text evidence="1">Belongs to the ABC transporter superfamily.</text>
</comment>
<dbReference type="RefSeq" id="WP_397675254.1">
    <property type="nucleotide sequence ID" value="NZ_JBIRFW010000011.1"/>
</dbReference>
<keyword evidence="2" id="KW-0813">Transport</keyword>
<keyword evidence="3" id="KW-0547">Nucleotide-binding</keyword>
<dbReference type="PROSITE" id="PS50893">
    <property type="entry name" value="ABC_TRANSPORTER_2"/>
    <property type="match status" value="1"/>
</dbReference>
<reference evidence="6 7" key="1">
    <citation type="submission" date="2024-10" db="EMBL/GenBank/DDBJ databases">
        <title>The Natural Products Discovery Center: Release of the First 8490 Sequenced Strains for Exploring Actinobacteria Biosynthetic Diversity.</title>
        <authorList>
            <person name="Kalkreuter E."/>
            <person name="Kautsar S.A."/>
            <person name="Yang D."/>
            <person name="Bader C.D."/>
            <person name="Teijaro C.N."/>
            <person name="Fluegel L."/>
            <person name="Davis C.M."/>
            <person name="Simpson J.R."/>
            <person name="Lauterbach L."/>
            <person name="Steele A.D."/>
            <person name="Gui C."/>
            <person name="Meng S."/>
            <person name="Li G."/>
            <person name="Viehrig K."/>
            <person name="Ye F."/>
            <person name="Su P."/>
            <person name="Kiefer A.F."/>
            <person name="Nichols A."/>
            <person name="Cepeda A.J."/>
            <person name="Yan W."/>
            <person name="Fan B."/>
            <person name="Jiang Y."/>
            <person name="Adhikari A."/>
            <person name="Zheng C.-J."/>
            <person name="Schuster L."/>
            <person name="Cowan T.M."/>
            <person name="Smanski M.J."/>
            <person name="Chevrette M.G."/>
            <person name="De Carvalho L.P.S."/>
            <person name="Shen B."/>
        </authorList>
    </citation>
    <scope>NUCLEOTIDE SEQUENCE [LARGE SCALE GENOMIC DNA]</scope>
    <source>
        <strain evidence="6 7">NPDC018013</strain>
    </source>
</reference>
<dbReference type="PANTHER" id="PTHR43335">
    <property type="entry name" value="ABC TRANSPORTER, ATP-BINDING PROTEIN"/>
    <property type="match status" value="1"/>
</dbReference>
<evidence type="ECO:0000313" key="7">
    <source>
        <dbReference type="Proteomes" id="UP001610990"/>
    </source>
</evidence>
<gene>
    <name evidence="6" type="ORF">ACH4GP_28565</name>
</gene>
<dbReference type="Pfam" id="PF00005">
    <property type="entry name" value="ABC_tran"/>
    <property type="match status" value="1"/>
</dbReference>
<comment type="caution">
    <text evidence="6">The sequence shown here is derived from an EMBL/GenBank/DDBJ whole genome shotgun (WGS) entry which is preliminary data.</text>
</comment>
<evidence type="ECO:0000256" key="1">
    <source>
        <dbReference type="ARBA" id="ARBA00005417"/>
    </source>
</evidence>
<keyword evidence="4 6" id="KW-0067">ATP-binding</keyword>
<dbReference type="PROSITE" id="PS00211">
    <property type="entry name" value="ABC_TRANSPORTER_1"/>
    <property type="match status" value="1"/>
</dbReference>
<dbReference type="CDD" id="cd03264">
    <property type="entry name" value="ABC_drug_resistance_like"/>
    <property type="match status" value="1"/>
</dbReference>
<organism evidence="6 7">
    <name type="scientific">Streptomyces celluloflavus</name>
    <dbReference type="NCBI Taxonomy" id="58344"/>
    <lineage>
        <taxon>Bacteria</taxon>
        <taxon>Bacillati</taxon>
        <taxon>Actinomycetota</taxon>
        <taxon>Actinomycetes</taxon>
        <taxon>Kitasatosporales</taxon>
        <taxon>Streptomycetaceae</taxon>
        <taxon>Streptomyces</taxon>
    </lineage>
</organism>
<proteinExistence type="inferred from homology"/>
<dbReference type="InterPro" id="IPR027417">
    <property type="entry name" value="P-loop_NTPase"/>
</dbReference>
<dbReference type="Gene3D" id="3.40.50.300">
    <property type="entry name" value="P-loop containing nucleotide triphosphate hydrolases"/>
    <property type="match status" value="1"/>
</dbReference>
<evidence type="ECO:0000256" key="2">
    <source>
        <dbReference type="ARBA" id="ARBA00022448"/>
    </source>
</evidence>
<dbReference type="PANTHER" id="PTHR43335:SF2">
    <property type="entry name" value="ABC TRANSPORTER, ATP-BINDING PROTEIN"/>
    <property type="match status" value="1"/>
</dbReference>
<evidence type="ECO:0000313" key="6">
    <source>
        <dbReference type="EMBL" id="MFH8588303.1"/>
    </source>
</evidence>
<accession>A0ABW7RMC2</accession>
<keyword evidence="7" id="KW-1185">Reference proteome</keyword>
<name>A0ABW7RMC2_9ACTN</name>
<dbReference type="InterPro" id="IPR003593">
    <property type="entry name" value="AAA+_ATPase"/>
</dbReference>
<dbReference type="EMBL" id="JBIRGH010000022">
    <property type="protein sequence ID" value="MFH8588303.1"/>
    <property type="molecule type" value="Genomic_DNA"/>
</dbReference>
<dbReference type="SUPFAM" id="SSF52540">
    <property type="entry name" value="P-loop containing nucleoside triphosphate hydrolases"/>
    <property type="match status" value="1"/>
</dbReference>
<dbReference type="SMART" id="SM00382">
    <property type="entry name" value="AAA"/>
    <property type="match status" value="1"/>
</dbReference>